<gene>
    <name evidence="1" type="ORF">At1D1609_53730</name>
</gene>
<dbReference type="SUPFAM" id="SSF54637">
    <property type="entry name" value="Thioesterase/thiol ester dehydrase-isomerase"/>
    <property type="match status" value="1"/>
</dbReference>
<evidence type="ECO:0000313" key="1">
    <source>
        <dbReference type="EMBL" id="AVH45405.1"/>
    </source>
</evidence>
<protein>
    <submittedName>
        <fullName evidence="1">4-hydroxybenzoyl-CoA thioesterase</fullName>
    </submittedName>
</protein>
<dbReference type="AlphaFoldDB" id="A0A2L2LM49"/>
<keyword evidence="1" id="KW-0614">Plasmid</keyword>
<dbReference type="Gene3D" id="3.10.129.10">
    <property type="entry name" value="Hotdog Thioesterase"/>
    <property type="match status" value="1"/>
</dbReference>
<geneLocation type="plasmid" evidence="2">
    <name>pat1d1609a</name>
</geneLocation>
<dbReference type="Pfam" id="PF13279">
    <property type="entry name" value="4HBT_2"/>
    <property type="match status" value="1"/>
</dbReference>
<dbReference type="RefSeq" id="WP_104680430.1">
    <property type="nucleotide sequence ID" value="NZ_CP026927.1"/>
</dbReference>
<dbReference type="EMBL" id="CP026927">
    <property type="protein sequence ID" value="AVH45405.1"/>
    <property type="molecule type" value="Genomic_DNA"/>
</dbReference>
<sequence length="147" mass="16240">MPQPIVFTSTRLVEWGQCDPAGIVYYPRFFEMCDANTNALFAHATGMDKKELQSTYGIVGWPMIDSRASFQAPASYGDTITVSSHAERFGRSSMEIHHRIAHADGRVIAVGMDKRVWVGRDPEAVGGIKSVPLPDAFTSRFMISEGE</sequence>
<dbReference type="InterPro" id="IPR029069">
    <property type="entry name" value="HotDog_dom_sf"/>
</dbReference>
<reference evidence="1 2" key="1">
    <citation type="submission" date="2018-02" db="EMBL/GenBank/DDBJ databases">
        <title>Complete genome sequence of Agrobacterium tumefaciens 1D1609.</title>
        <authorList>
            <person name="Cho S.-T."/>
            <person name="Haryono M."/>
            <person name="Chang H.-H."/>
            <person name="Santos M.N."/>
            <person name="Lai E.-M."/>
            <person name="Kuo C.-H."/>
        </authorList>
    </citation>
    <scope>NUCLEOTIDE SEQUENCE [LARGE SCALE GENOMIC DNA]</scope>
    <source>
        <strain evidence="1 2">1D1609</strain>
        <plasmid evidence="2">Plasmid pat1d1609a</plasmid>
    </source>
</reference>
<accession>A0A2L2LM49</accession>
<evidence type="ECO:0000313" key="2">
    <source>
        <dbReference type="Proteomes" id="UP000237717"/>
    </source>
</evidence>
<organism evidence="1 2">
    <name type="scientific">Agrobacterium tumefaciens</name>
    <dbReference type="NCBI Taxonomy" id="358"/>
    <lineage>
        <taxon>Bacteria</taxon>
        <taxon>Pseudomonadati</taxon>
        <taxon>Pseudomonadota</taxon>
        <taxon>Alphaproteobacteria</taxon>
        <taxon>Hyphomicrobiales</taxon>
        <taxon>Rhizobiaceae</taxon>
        <taxon>Rhizobium/Agrobacterium group</taxon>
        <taxon>Agrobacterium</taxon>
        <taxon>Agrobacterium tumefaciens complex</taxon>
    </lineage>
</organism>
<dbReference type="CDD" id="cd00586">
    <property type="entry name" value="4HBT"/>
    <property type="match status" value="1"/>
</dbReference>
<dbReference type="Proteomes" id="UP000237717">
    <property type="component" value="Plasmid pAt1D1609a"/>
</dbReference>
<proteinExistence type="predicted"/>
<name>A0A2L2LM49_AGRTU</name>